<proteinExistence type="predicted"/>
<gene>
    <name evidence="1" type="ORF">MchiMG62_18240</name>
</gene>
<accession>A0ABN5XJ67</accession>
<dbReference type="EMBL" id="AP019781">
    <property type="protein sequence ID" value="BBL68643.1"/>
    <property type="molecule type" value="Genomic_DNA"/>
</dbReference>
<keyword evidence="2" id="KW-1185">Reference proteome</keyword>
<evidence type="ECO:0008006" key="3">
    <source>
        <dbReference type="Google" id="ProtNLM"/>
    </source>
</evidence>
<evidence type="ECO:0000313" key="2">
    <source>
        <dbReference type="Proteomes" id="UP000824969"/>
    </source>
</evidence>
<reference evidence="1 2" key="1">
    <citation type="submission" date="2019-06" db="EMBL/GenBank/DDBJ databases">
        <title>Complete genome sequence of Methanoculleus chikugoensis strain MG62.</title>
        <authorList>
            <person name="Asakawa S."/>
            <person name="Dianou D."/>
        </authorList>
    </citation>
    <scope>NUCLEOTIDE SEQUENCE [LARGE SCALE GENOMIC DNA]</scope>
    <source>
        <strain evidence="1 2">MG62</strain>
    </source>
</reference>
<dbReference type="Proteomes" id="UP000824969">
    <property type="component" value="Chromosome"/>
</dbReference>
<evidence type="ECO:0000313" key="1">
    <source>
        <dbReference type="EMBL" id="BBL68643.1"/>
    </source>
</evidence>
<sequence>MIPVFSGQILNKHKVQYFQCPDCEYICTDDPSWLQEAYKNPINRTDTGILSRNIYDAKITSCIIYSFFSQNKKYLDYGGGYGILTRLMRDIGFDFCWYDPYTQNKFAQGFEYSPNGDEIDVITSFESFEHFVQPLDDLEKIFAVSHNIIFSTVLLPKPVPKPDDWWYYGLEHGQHVSFYSQKTLQTIAKKFRVNCYSYSSIHLFTPKKIDKKLWFLVCKLYWLIFPLVKSKMVSKTFRDMEYLKISKEDEVA</sequence>
<dbReference type="Pfam" id="PF13489">
    <property type="entry name" value="Methyltransf_23"/>
    <property type="match status" value="1"/>
</dbReference>
<organism evidence="1 2">
    <name type="scientific">Methanoculleus chikugoensis</name>
    <dbReference type="NCBI Taxonomy" id="118126"/>
    <lineage>
        <taxon>Archaea</taxon>
        <taxon>Methanobacteriati</taxon>
        <taxon>Methanobacteriota</taxon>
        <taxon>Stenosarchaea group</taxon>
        <taxon>Methanomicrobia</taxon>
        <taxon>Methanomicrobiales</taxon>
        <taxon>Methanomicrobiaceae</taxon>
        <taxon>Methanoculleus</taxon>
    </lineage>
</organism>
<name>A0ABN5XJ67_9EURY</name>
<protein>
    <recommendedName>
        <fullName evidence="3">Methyltransferase domain protein</fullName>
    </recommendedName>
</protein>